<dbReference type="Pfam" id="PF13561">
    <property type="entry name" value="adh_short_C2"/>
    <property type="match status" value="1"/>
</dbReference>
<dbReference type="InterPro" id="IPR020904">
    <property type="entry name" value="Sc_DH/Rdtase_CS"/>
</dbReference>
<dbReference type="PANTHER" id="PTHR24321">
    <property type="entry name" value="DEHYDROGENASES, SHORT CHAIN"/>
    <property type="match status" value="1"/>
</dbReference>
<dbReference type="Proteomes" id="UP001597183">
    <property type="component" value="Unassembled WGS sequence"/>
</dbReference>
<comment type="similarity">
    <text evidence="1">Belongs to the short-chain dehydrogenases/reductases (SDR) family.</text>
</comment>
<dbReference type="SUPFAM" id="SSF51735">
    <property type="entry name" value="NAD(P)-binding Rossmann-fold domains"/>
    <property type="match status" value="1"/>
</dbReference>
<name>A0ABW4A3E3_9ACTN</name>
<gene>
    <name evidence="3" type="ORF">ACFQ5G_06565</name>
</gene>
<dbReference type="InterPro" id="IPR036291">
    <property type="entry name" value="NAD(P)-bd_dom_sf"/>
</dbReference>
<sequence>MPRFTDQTVLVTGGTGGLGESHVRAYHAEGANVVIGSTAGGFDTASVLAAELGERALATRLDVTREQDWTVAVAAAERAFGALTILVNNAGVQNPATTIEATDLARWDRTLAVNVTGQFLGIKAVTPAMRRAGGGVIVNIGSTMGYGGTALYASYVASKWAIRGLTLTAALELGRDGIRVNAIHPGVVSTKLINEPSAPGERPISDFYDPEPFAVPRLGDPADVSAALLYLTSPEASFATGTELVLDGGLLLGPALAAGV</sequence>
<dbReference type="PRINTS" id="PR00080">
    <property type="entry name" value="SDRFAMILY"/>
</dbReference>
<dbReference type="EMBL" id="JBHTMK010000007">
    <property type="protein sequence ID" value="MFD1365003.1"/>
    <property type="molecule type" value="Genomic_DNA"/>
</dbReference>
<dbReference type="InterPro" id="IPR002347">
    <property type="entry name" value="SDR_fam"/>
</dbReference>
<dbReference type="RefSeq" id="WP_317795264.1">
    <property type="nucleotide sequence ID" value="NZ_AP028461.1"/>
</dbReference>
<organism evidence="3 4">
    <name type="scientific">Actinoplanes sichuanensis</name>
    <dbReference type="NCBI Taxonomy" id="512349"/>
    <lineage>
        <taxon>Bacteria</taxon>
        <taxon>Bacillati</taxon>
        <taxon>Actinomycetota</taxon>
        <taxon>Actinomycetes</taxon>
        <taxon>Micromonosporales</taxon>
        <taxon>Micromonosporaceae</taxon>
        <taxon>Actinoplanes</taxon>
    </lineage>
</organism>
<proteinExistence type="inferred from homology"/>
<evidence type="ECO:0000313" key="3">
    <source>
        <dbReference type="EMBL" id="MFD1365003.1"/>
    </source>
</evidence>
<evidence type="ECO:0000256" key="1">
    <source>
        <dbReference type="ARBA" id="ARBA00006484"/>
    </source>
</evidence>
<dbReference type="PROSITE" id="PS00061">
    <property type="entry name" value="ADH_SHORT"/>
    <property type="match status" value="1"/>
</dbReference>
<evidence type="ECO:0000313" key="4">
    <source>
        <dbReference type="Proteomes" id="UP001597183"/>
    </source>
</evidence>
<dbReference type="Gene3D" id="3.40.50.720">
    <property type="entry name" value="NAD(P)-binding Rossmann-like Domain"/>
    <property type="match status" value="1"/>
</dbReference>
<keyword evidence="2" id="KW-0560">Oxidoreductase</keyword>
<evidence type="ECO:0000256" key="2">
    <source>
        <dbReference type="ARBA" id="ARBA00023002"/>
    </source>
</evidence>
<accession>A0ABW4A3E3</accession>
<dbReference type="PANTHER" id="PTHR24321:SF8">
    <property type="entry name" value="ESTRADIOL 17-BETA-DEHYDROGENASE 8-RELATED"/>
    <property type="match status" value="1"/>
</dbReference>
<reference evidence="4" key="1">
    <citation type="journal article" date="2019" name="Int. J. Syst. Evol. Microbiol.">
        <title>The Global Catalogue of Microorganisms (GCM) 10K type strain sequencing project: providing services to taxonomists for standard genome sequencing and annotation.</title>
        <authorList>
            <consortium name="The Broad Institute Genomics Platform"/>
            <consortium name="The Broad Institute Genome Sequencing Center for Infectious Disease"/>
            <person name="Wu L."/>
            <person name="Ma J."/>
        </authorList>
    </citation>
    <scope>NUCLEOTIDE SEQUENCE [LARGE SCALE GENOMIC DNA]</scope>
    <source>
        <strain evidence="4">CCM 7526</strain>
    </source>
</reference>
<protein>
    <submittedName>
        <fullName evidence="3">SDR family oxidoreductase</fullName>
    </submittedName>
</protein>
<keyword evidence="4" id="KW-1185">Reference proteome</keyword>
<comment type="caution">
    <text evidence="3">The sequence shown here is derived from an EMBL/GenBank/DDBJ whole genome shotgun (WGS) entry which is preliminary data.</text>
</comment>
<dbReference type="PRINTS" id="PR00081">
    <property type="entry name" value="GDHRDH"/>
</dbReference>